<dbReference type="GO" id="GO:0004252">
    <property type="term" value="F:serine-type endopeptidase activity"/>
    <property type="evidence" value="ECO:0007669"/>
    <property type="project" value="InterPro"/>
</dbReference>
<dbReference type="PANTHER" id="PTHR14218:SF15">
    <property type="entry name" value="TRIPEPTIDYL-PEPTIDASE 1"/>
    <property type="match status" value="1"/>
</dbReference>
<keyword evidence="3" id="KW-0720">Serine protease</keyword>
<reference evidence="6" key="1">
    <citation type="journal article" date="2020" name="Nature">
        <title>Giant virus diversity and host interactions through global metagenomics.</title>
        <authorList>
            <person name="Schulz F."/>
            <person name="Roux S."/>
            <person name="Paez-Espino D."/>
            <person name="Jungbluth S."/>
            <person name="Walsh D.A."/>
            <person name="Denef V.J."/>
            <person name="McMahon K.D."/>
            <person name="Konstantinidis K.T."/>
            <person name="Eloe-Fadrosh E.A."/>
            <person name="Kyrpides N.C."/>
            <person name="Woyke T."/>
        </authorList>
    </citation>
    <scope>NUCLEOTIDE SEQUENCE</scope>
    <source>
        <strain evidence="6">GVMAG-M-3300023184-101</strain>
    </source>
</reference>
<keyword evidence="1" id="KW-0645">Protease</keyword>
<evidence type="ECO:0000256" key="3">
    <source>
        <dbReference type="ARBA" id="ARBA00022825"/>
    </source>
</evidence>
<evidence type="ECO:0000256" key="1">
    <source>
        <dbReference type="ARBA" id="ARBA00022670"/>
    </source>
</evidence>
<dbReference type="EMBL" id="MN739953">
    <property type="protein sequence ID" value="QHT79717.1"/>
    <property type="molecule type" value="Genomic_DNA"/>
</dbReference>
<dbReference type="CDD" id="cd04056">
    <property type="entry name" value="Peptidases_S53"/>
    <property type="match status" value="1"/>
</dbReference>
<dbReference type="PROSITE" id="PS00138">
    <property type="entry name" value="SUBTILASE_SER"/>
    <property type="match status" value="1"/>
</dbReference>
<dbReference type="GO" id="GO:0006508">
    <property type="term" value="P:proteolysis"/>
    <property type="evidence" value="ECO:0007669"/>
    <property type="project" value="UniProtKB-KW"/>
</dbReference>
<dbReference type="InterPro" id="IPR023828">
    <property type="entry name" value="Peptidase_S8_Ser-AS"/>
</dbReference>
<feature type="compositionally biased region" description="Low complexity" evidence="4">
    <location>
        <begin position="522"/>
        <end position="541"/>
    </location>
</feature>
<protein>
    <recommendedName>
        <fullName evidence="5">Peptidase S53 domain-containing protein</fullName>
    </recommendedName>
</protein>
<evidence type="ECO:0000259" key="5">
    <source>
        <dbReference type="PROSITE" id="PS51695"/>
    </source>
</evidence>
<name>A0A6C0HH33_9ZZZZ</name>
<dbReference type="InterPro" id="IPR050819">
    <property type="entry name" value="Tripeptidyl-peptidase_I"/>
</dbReference>
<sequence length="795" mass="83692">MENAPIIYTSDIKCIILPDISVETNNNPTPTAAVVVYNSFKISELARIYNIPPPDVTKSNCVAIISFGGSLNKIPLGTTTPLVLNEQAYWTQTDVYNTWNAIDAIPDASMAKVIVYPLNDLSLNYLINVNTNMLDTSSQENTLDVAVIGAACPNPNLTIILFVCNNTINATANCIDAIINGVTVNGTNYNPSIISMSWGTSEKKNLARYTIYAAACDRAKAAGINMCVSTGDDGSSGILDPGSDPIGMDVNMFTSPSSVIAVGGTTIVSPNKIYDASTSEIVWDRTGGGVSIRSSMPQWQIEYKNDVSNNDMSGNTWRNTPDIALNADPRTGYLVRAPDNSNISYGGTSASAPLFAAYLASINLSPSIFIGPYLYKVASTANPNPSFHDIIVGENNINTSGNTTDFIATGGYDCASGLGSIHGANLLTAITAMLTTTTTTVAPVITTTTVAPVITTTTAAPVITTTTVAPVITTTTVAPVITTTTVAPVITTTTAAPVITTTTAAPVITTTTAAPVITTTTTTRAPTTTTKPPLTNTTQITIPPPQNGTYDVTSNLNNFSLPPETTPAHTANNQILIVNSLITSFNNTNGGYAANKVKIEKASLPLLSGEQALFQNKSHVVIINAGTSAAGVNAANKTTNVVSLSQFTTNEGFFVHLDTLNDSITFGSTGTSTLKVTLTNNNNGGTNNGTGIGTYGTNRYIYTEYIGTTIVKTSTLKDGDTYKYGGFNFIAGGVMGAQADVTPTEAANLIPYQPPWFYQMRSLFTNNAQVYYKPHSLASGGVGGVRNNRYKGRRT</sequence>
<keyword evidence="2" id="KW-0378">Hydrolase</keyword>
<dbReference type="AlphaFoldDB" id="A0A6C0HH33"/>
<dbReference type="InterPro" id="IPR036852">
    <property type="entry name" value="Peptidase_S8/S53_dom_sf"/>
</dbReference>
<dbReference type="PROSITE" id="PS51695">
    <property type="entry name" value="SEDOLISIN"/>
    <property type="match status" value="1"/>
</dbReference>
<accession>A0A6C0HH33</accession>
<evidence type="ECO:0000256" key="4">
    <source>
        <dbReference type="SAM" id="MobiDB-lite"/>
    </source>
</evidence>
<dbReference type="Gene3D" id="3.40.50.200">
    <property type="entry name" value="Peptidase S8/S53 domain"/>
    <property type="match status" value="1"/>
</dbReference>
<evidence type="ECO:0000313" key="6">
    <source>
        <dbReference type="EMBL" id="QHT79717.1"/>
    </source>
</evidence>
<dbReference type="InterPro" id="IPR030400">
    <property type="entry name" value="Sedolisin_dom"/>
</dbReference>
<dbReference type="GO" id="GO:0008240">
    <property type="term" value="F:tripeptidyl-peptidase activity"/>
    <property type="evidence" value="ECO:0007669"/>
    <property type="project" value="TreeGrafter"/>
</dbReference>
<evidence type="ECO:0000256" key="2">
    <source>
        <dbReference type="ARBA" id="ARBA00022801"/>
    </source>
</evidence>
<proteinExistence type="predicted"/>
<organism evidence="6">
    <name type="scientific">viral metagenome</name>
    <dbReference type="NCBI Taxonomy" id="1070528"/>
    <lineage>
        <taxon>unclassified sequences</taxon>
        <taxon>metagenomes</taxon>
        <taxon>organismal metagenomes</taxon>
    </lineage>
</organism>
<feature type="domain" description="Peptidase S53" evidence="5">
    <location>
        <begin position="55"/>
        <end position="433"/>
    </location>
</feature>
<feature type="region of interest" description="Disordered" evidence="4">
    <location>
        <begin position="522"/>
        <end position="546"/>
    </location>
</feature>
<dbReference type="PANTHER" id="PTHR14218">
    <property type="entry name" value="PROTEASE S8 TRIPEPTIDYL PEPTIDASE I CLN2"/>
    <property type="match status" value="1"/>
</dbReference>
<dbReference type="SUPFAM" id="SSF52743">
    <property type="entry name" value="Subtilisin-like"/>
    <property type="match status" value="1"/>
</dbReference>